<feature type="region of interest" description="Disordered" evidence="2">
    <location>
        <begin position="97"/>
        <end position="155"/>
    </location>
</feature>
<dbReference type="AlphaFoldDB" id="A0ABD0JID7"/>
<reference evidence="4 5" key="2">
    <citation type="journal article" date="2023" name="Sci. Data">
        <title>Genome assembly of the Korean intertidal mud-creeper Batillaria attramentaria.</title>
        <authorList>
            <person name="Patra A.K."/>
            <person name="Ho P.T."/>
            <person name="Jun S."/>
            <person name="Lee S.J."/>
            <person name="Kim Y."/>
            <person name="Won Y.J."/>
        </authorList>
    </citation>
    <scope>NUCLEOTIDE SEQUENCE [LARGE SCALE GENOMIC DNA]</scope>
    <source>
        <strain evidence="4">Wonlab-2016</strain>
    </source>
</reference>
<feature type="compositionally biased region" description="Low complexity" evidence="2">
    <location>
        <begin position="97"/>
        <end position="110"/>
    </location>
</feature>
<dbReference type="EMBL" id="JACVVK020000445">
    <property type="protein sequence ID" value="KAK7474167.1"/>
    <property type="molecule type" value="Genomic_DNA"/>
</dbReference>
<feature type="coiled-coil region" evidence="1">
    <location>
        <begin position="22"/>
        <end position="70"/>
    </location>
</feature>
<feature type="compositionally biased region" description="Low complexity" evidence="2">
    <location>
        <begin position="130"/>
        <end position="149"/>
    </location>
</feature>
<reference evidence="4" key="1">
    <citation type="submission" date="2020-09" db="EMBL/GenBank/DDBJ databases">
        <authorList>
            <person name="Won Y."/>
        </authorList>
    </citation>
    <scope>NUCLEOTIDE SEQUENCE</scope>
    <source>
        <strain evidence="4">Wonlab-2016</strain>
        <tissue evidence="4">Foot muscle</tissue>
    </source>
</reference>
<organism evidence="4 5">
    <name type="scientific">Batillaria attramentaria</name>
    <dbReference type="NCBI Taxonomy" id="370345"/>
    <lineage>
        <taxon>Eukaryota</taxon>
        <taxon>Metazoa</taxon>
        <taxon>Spiralia</taxon>
        <taxon>Lophotrochozoa</taxon>
        <taxon>Mollusca</taxon>
        <taxon>Gastropoda</taxon>
        <taxon>Caenogastropoda</taxon>
        <taxon>Sorbeoconcha</taxon>
        <taxon>Cerithioidea</taxon>
        <taxon>Batillariidae</taxon>
        <taxon>Batillaria</taxon>
    </lineage>
</organism>
<keyword evidence="1" id="KW-0175">Coiled coil</keyword>
<reference evidence="4" key="3">
    <citation type="submission" date="2023-01" db="EMBL/GenBank/DDBJ databases">
        <authorList>
            <person name="Patra A."/>
        </authorList>
    </citation>
    <scope>NUCLEOTIDE SEQUENCE</scope>
    <source>
        <strain evidence="4">Wonlab-2016</strain>
        <tissue evidence="4">Foot muscle</tissue>
    </source>
</reference>
<evidence type="ECO:0000313" key="4">
    <source>
        <dbReference type="EMBL" id="KAK7474167.1"/>
    </source>
</evidence>
<evidence type="ECO:0000313" key="3">
    <source>
        <dbReference type="EMBL" id="KAK7473773.1"/>
    </source>
</evidence>
<proteinExistence type="predicted"/>
<gene>
    <name evidence="4" type="ORF">BaRGS_00034575</name>
    <name evidence="3" type="ORF">BaRGS_00034996</name>
</gene>
<name>A0ABD0JID7_9CAEN</name>
<comment type="caution">
    <text evidence="4">The sequence shown here is derived from an EMBL/GenBank/DDBJ whole genome shotgun (WGS) entry which is preliminary data.</text>
</comment>
<accession>A0ABD0JID7</accession>
<evidence type="ECO:0000256" key="1">
    <source>
        <dbReference type="SAM" id="Coils"/>
    </source>
</evidence>
<evidence type="ECO:0000313" key="5">
    <source>
        <dbReference type="Proteomes" id="UP001519460"/>
    </source>
</evidence>
<evidence type="ECO:0000256" key="2">
    <source>
        <dbReference type="SAM" id="MobiDB-lite"/>
    </source>
</evidence>
<dbReference type="Proteomes" id="UP001519460">
    <property type="component" value="Unassembled WGS sequence"/>
</dbReference>
<dbReference type="EMBL" id="JACVVK020000458">
    <property type="protein sequence ID" value="KAK7473773.1"/>
    <property type="molecule type" value="Genomic_DNA"/>
</dbReference>
<keyword evidence="5" id="KW-1185">Reference proteome</keyword>
<protein>
    <submittedName>
        <fullName evidence="4">Uncharacterized protein</fullName>
    </submittedName>
</protein>
<sequence length="155" mass="17200">MDFLFGKKEGKKEKEVDYDTENHTMKVEIARLKSENQQVKEEIVKTKRNNKTLENDIKLLKEREKEIRWRFDRAAKNYKKALETTIEDAPTCDVDKVSSVSDVSEASASKIIRRLSENPPVPKPPPGAMSSSGGTTTTGSSSYTTGTSGAESAAE</sequence>